<dbReference type="RefSeq" id="WP_114074235.1">
    <property type="nucleotide sequence ID" value="NZ_CP029554.1"/>
</dbReference>
<dbReference type="Proteomes" id="UP000252038">
    <property type="component" value="Chromosome"/>
</dbReference>
<keyword evidence="1" id="KW-0732">Signal</keyword>
<dbReference type="InterPro" id="IPR021267">
    <property type="entry name" value="DUF2844"/>
</dbReference>
<name>A0A344UML9_9NEIS</name>
<proteinExistence type="predicted"/>
<dbReference type="Pfam" id="PF11005">
    <property type="entry name" value="DUF2844"/>
    <property type="match status" value="1"/>
</dbReference>
<evidence type="ECO:0000256" key="1">
    <source>
        <dbReference type="SAM" id="SignalP"/>
    </source>
</evidence>
<reference evidence="3 5" key="2">
    <citation type="submission" date="2024-05" db="EMBL/GenBank/DDBJ databases">
        <authorList>
            <person name="De Oliveira J.P."/>
            <person name="Noriler S.A."/>
            <person name="De Oliveira A.G."/>
            <person name="Sipoli D.S."/>
        </authorList>
    </citation>
    <scope>NUCLEOTIDE SEQUENCE [LARGE SCALE GENOMIC DNA]</scope>
    <source>
        <strain evidence="3 5">LABIM192</strain>
    </source>
</reference>
<evidence type="ECO:0000313" key="2">
    <source>
        <dbReference type="EMBL" id="AXE36517.1"/>
    </source>
</evidence>
<protein>
    <submittedName>
        <fullName evidence="3">DUF2844 domain-containing protein</fullName>
    </submittedName>
</protein>
<accession>A0A344UML9</accession>
<reference evidence="2 4" key="1">
    <citation type="submission" date="2018-05" db="EMBL/GenBank/DDBJ databases">
        <title>Genome sequencing, assembly and analysis of the novel insecticidal bacterium, Chromobacterium phragmitis.</title>
        <authorList>
            <person name="Sparks M.E."/>
            <person name="Blackburn M.B."/>
            <person name="Gundersen-Rindal D.E."/>
        </authorList>
    </citation>
    <scope>NUCLEOTIDE SEQUENCE [LARGE SCALE GENOMIC DNA]</scope>
    <source>
        <strain evidence="2">IIBBL 274-1</strain>
    </source>
</reference>
<organism evidence="2 4">
    <name type="scientific">Chromobacterium phragmitis</name>
    <dbReference type="NCBI Taxonomy" id="2202141"/>
    <lineage>
        <taxon>Bacteria</taxon>
        <taxon>Pseudomonadati</taxon>
        <taxon>Pseudomonadota</taxon>
        <taxon>Betaproteobacteria</taxon>
        <taxon>Neisseriales</taxon>
        <taxon>Chromobacteriaceae</taxon>
        <taxon>Chromobacterium</taxon>
    </lineage>
</organism>
<dbReference type="KEGG" id="chrb:DK843_20835"/>
<dbReference type="EMBL" id="CP029554">
    <property type="protein sequence ID" value="AXE36517.1"/>
    <property type="molecule type" value="Genomic_DNA"/>
</dbReference>
<dbReference type="Proteomes" id="UP001462502">
    <property type="component" value="Unassembled WGS sequence"/>
</dbReference>
<sequence>MFKPFKSAWALALMPGLACAALGQKIDLSPSAPVAGRQMTAAPNGAPYRVVQDQDAAGRVIRQYVAADGTVFAVAWSGATLPNLQQLLGSYFQAYRQAQQANRHGLNVMRGTMGGMVVQTRGRVGDFAGFAYDAALVPAGVSPEQLQ</sequence>
<dbReference type="EMBL" id="JBDXMI010000001">
    <property type="protein sequence ID" value="MEO9383914.1"/>
    <property type="molecule type" value="Genomic_DNA"/>
</dbReference>
<feature type="chain" id="PRO_5017046201" evidence="1">
    <location>
        <begin position="21"/>
        <end position="147"/>
    </location>
</feature>
<evidence type="ECO:0000313" key="5">
    <source>
        <dbReference type="Proteomes" id="UP001462502"/>
    </source>
</evidence>
<gene>
    <name evidence="3" type="ORF">ABI908_07245</name>
    <name evidence="2" type="ORF">DK843_20835</name>
</gene>
<evidence type="ECO:0000313" key="4">
    <source>
        <dbReference type="Proteomes" id="UP000252038"/>
    </source>
</evidence>
<dbReference type="AlphaFoldDB" id="A0A344UML9"/>
<feature type="signal peptide" evidence="1">
    <location>
        <begin position="1"/>
        <end position="20"/>
    </location>
</feature>
<evidence type="ECO:0000313" key="3">
    <source>
        <dbReference type="EMBL" id="MEO9383914.1"/>
    </source>
</evidence>
<keyword evidence="5" id="KW-1185">Reference proteome</keyword>